<reference evidence="1 2" key="1">
    <citation type="journal article" date="2010" name="Nature">
        <title>Perigord black truffle genome uncovers evolutionary origins and mechanisms of symbiosis.</title>
        <authorList>
            <person name="Martin F."/>
            <person name="Kohler A."/>
            <person name="Murat C."/>
            <person name="Balestrini R."/>
            <person name="Coutinho P.M."/>
            <person name="Jaillon O."/>
            <person name="Montanini B."/>
            <person name="Morin E."/>
            <person name="Noel B."/>
            <person name="Percudani R."/>
            <person name="Porcel B."/>
            <person name="Rubini A."/>
            <person name="Amicucci A."/>
            <person name="Amselem J."/>
            <person name="Anthouard V."/>
            <person name="Arcioni S."/>
            <person name="Artiguenave F."/>
            <person name="Aury J.M."/>
            <person name="Ballario P."/>
            <person name="Bolchi A."/>
            <person name="Brenna A."/>
            <person name="Brun A."/>
            <person name="Buee M."/>
            <person name="Cantarel B."/>
            <person name="Chevalier G."/>
            <person name="Couloux A."/>
            <person name="Da Silva C."/>
            <person name="Denoeud F."/>
            <person name="Duplessis S."/>
            <person name="Ghignone S."/>
            <person name="Hilselberger B."/>
            <person name="Iotti M."/>
            <person name="Marcais B."/>
            <person name="Mello A."/>
            <person name="Miranda M."/>
            <person name="Pacioni G."/>
            <person name="Quesneville H."/>
            <person name="Riccioni C."/>
            <person name="Ruotolo R."/>
            <person name="Splivallo R."/>
            <person name="Stocchi V."/>
            <person name="Tisserant E."/>
            <person name="Viscomi A.R."/>
            <person name="Zambonelli A."/>
            <person name="Zampieri E."/>
            <person name="Henrissat B."/>
            <person name="Lebrun M.H."/>
            <person name="Paolocci F."/>
            <person name="Bonfante P."/>
            <person name="Ottonello S."/>
            <person name="Wincker P."/>
        </authorList>
    </citation>
    <scope>NUCLEOTIDE SEQUENCE [LARGE SCALE GENOMIC DNA]</scope>
    <source>
        <strain evidence="1 2">Mel28</strain>
    </source>
</reference>
<sequence length="43" mass="4626">MTVCFFFSSLVRSMHVFLGLGLCFCDGNSWSLVGRHAGGSCVP</sequence>
<dbReference type="AlphaFoldDB" id="D5GC24"/>
<proteinExistence type="predicted"/>
<protein>
    <submittedName>
        <fullName evidence="1">(Perigord truffle) hypothetical protein</fullName>
    </submittedName>
</protein>
<keyword evidence="2" id="KW-1185">Reference proteome</keyword>
<dbReference type="EMBL" id="FN430098">
    <property type="protein sequence ID" value="CAZ82067.1"/>
    <property type="molecule type" value="Genomic_DNA"/>
</dbReference>
<dbReference type="KEGG" id="tml:GSTUM_00005781001"/>
<dbReference type="GeneID" id="9181336"/>
<organism evidence="1 2">
    <name type="scientific">Tuber melanosporum (strain Mel28)</name>
    <name type="common">Perigord black truffle</name>
    <dbReference type="NCBI Taxonomy" id="656061"/>
    <lineage>
        <taxon>Eukaryota</taxon>
        <taxon>Fungi</taxon>
        <taxon>Dikarya</taxon>
        <taxon>Ascomycota</taxon>
        <taxon>Pezizomycotina</taxon>
        <taxon>Pezizomycetes</taxon>
        <taxon>Pezizales</taxon>
        <taxon>Tuberaceae</taxon>
        <taxon>Tuber</taxon>
    </lineage>
</organism>
<gene>
    <name evidence="1" type="ORF">GSTUM_00005781001</name>
</gene>
<name>D5GC24_TUBMM</name>
<accession>D5GC24</accession>
<dbReference type="Proteomes" id="UP000006911">
    <property type="component" value="Unassembled WGS sequence"/>
</dbReference>
<evidence type="ECO:0000313" key="1">
    <source>
        <dbReference type="EMBL" id="CAZ82067.1"/>
    </source>
</evidence>
<evidence type="ECO:0000313" key="2">
    <source>
        <dbReference type="Proteomes" id="UP000006911"/>
    </source>
</evidence>
<dbReference type="InParanoid" id="D5GC24"/>
<dbReference type="HOGENOM" id="CLU_3242467_0_0_1"/>
<dbReference type="RefSeq" id="XP_002837876.1">
    <property type="nucleotide sequence ID" value="XM_002837830.1"/>
</dbReference>